<dbReference type="Proteomes" id="UP000196878">
    <property type="component" value="Unassembled WGS sequence"/>
</dbReference>
<protein>
    <recommendedName>
        <fullName evidence="4">HTH luxR-type domain-containing protein</fullName>
    </recommendedName>
</protein>
<dbReference type="GO" id="GO:0003677">
    <property type="term" value="F:DNA binding"/>
    <property type="evidence" value="ECO:0007669"/>
    <property type="project" value="UniProtKB-KW"/>
</dbReference>
<gene>
    <name evidence="5" type="ORF">CDV49_00895</name>
</gene>
<dbReference type="SUPFAM" id="SSF46894">
    <property type="entry name" value="C-terminal effector domain of the bipartite response regulators"/>
    <property type="match status" value="1"/>
</dbReference>
<feature type="domain" description="HTH luxR-type" evidence="4">
    <location>
        <begin position="190"/>
        <end position="255"/>
    </location>
</feature>
<dbReference type="PANTHER" id="PTHR44688:SF16">
    <property type="entry name" value="DNA-BINDING TRANSCRIPTIONAL ACTIVATOR DEVR_DOSR"/>
    <property type="match status" value="1"/>
</dbReference>
<dbReference type="InterPro" id="IPR000792">
    <property type="entry name" value="Tscrpt_reg_LuxR_C"/>
</dbReference>
<dbReference type="PRINTS" id="PR00038">
    <property type="entry name" value="HTHLUXR"/>
</dbReference>
<dbReference type="InterPro" id="IPR016032">
    <property type="entry name" value="Sig_transdc_resp-reg_C-effctor"/>
</dbReference>
<evidence type="ECO:0000313" key="5">
    <source>
        <dbReference type="EMBL" id="OWJ80384.1"/>
    </source>
</evidence>
<accession>A0A212AFY5</accession>
<dbReference type="OrthoDB" id="3679796at2"/>
<dbReference type="SUPFAM" id="SSF75516">
    <property type="entry name" value="Pheromone-binding domain of LuxR-like quorum-sensing transcription factors"/>
    <property type="match status" value="1"/>
</dbReference>
<dbReference type="EMBL" id="NIPW01000004">
    <property type="protein sequence ID" value="OWJ80384.1"/>
    <property type="molecule type" value="Genomic_DNA"/>
</dbReference>
<keyword evidence="3" id="KW-0804">Transcription</keyword>
<name>A0A212AFY5_9RHOB</name>
<keyword evidence="6" id="KW-1185">Reference proteome</keyword>
<evidence type="ECO:0000256" key="2">
    <source>
        <dbReference type="ARBA" id="ARBA00023125"/>
    </source>
</evidence>
<organism evidence="5 6">
    <name type="scientific">Haematobacter genomosp. 1</name>
    <dbReference type="NCBI Taxonomy" id="366618"/>
    <lineage>
        <taxon>Bacteria</taxon>
        <taxon>Pseudomonadati</taxon>
        <taxon>Pseudomonadota</taxon>
        <taxon>Alphaproteobacteria</taxon>
        <taxon>Rhodobacterales</taxon>
        <taxon>Paracoccaceae</taxon>
        <taxon>Haematobacter</taxon>
    </lineage>
</organism>
<dbReference type="InterPro" id="IPR036693">
    <property type="entry name" value="TF_LuxR_autoind-bd_dom_sf"/>
</dbReference>
<dbReference type="InterPro" id="IPR005143">
    <property type="entry name" value="TF_LuxR_autoind-bd_dom"/>
</dbReference>
<keyword evidence="2" id="KW-0238">DNA-binding</keyword>
<dbReference type="InterPro" id="IPR036388">
    <property type="entry name" value="WH-like_DNA-bd_sf"/>
</dbReference>
<dbReference type="CDD" id="cd06170">
    <property type="entry name" value="LuxR_C_like"/>
    <property type="match status" value="1"/>
</dbReference>
<dbReference type="Pfam" id="PF03472">
    <property type="entry name" value="Autoind_bind"/>
    <property type="match status" value="1"/>
</dbReference>
<dbReference type="GO" id="GO:0006355">
    <property type="term" value="P:regulation of DNA-templated transcription"/>
    <property type="evidence" value="ECO:0007669"/>
    <property type="project" value="InterPro"/>
</dbReference>
<dbReference type="SMART" id="SM00421">
    <property type="entry name" value="HTH_LUXR"/>
    <property type="match status" value="1"/>
</dbReference>
<dbReference type="Pfam" id="PF00196">
    <property type="entry name" value="GerE"/>
    <property type="match status" value="1"/>
</dbReference>
<evidence type="ECO:0000256" key="1">
    <source>
        <dbReference type="ARBA" id="ARBA00023015"/>
    </source>
</evidence>
<proteinExistence type="predicted"/>
<comment type="caution">
    <text evidence="5">The sequence shown here is derived from an EMBL/GenBank/DDBJ whole genome shotgun (WGS) entry which is preliminary data.</text>
</comment>
<dbReference type="Gene3D" id="3.30.450.80">
    <property type="entry name" value="Transcription factor LuxR-like, autoinducer-binding domain"/>
    <property type="match status" value="1"/>
</dbReference>
<evidence type="ECO:0000259" key="4">
    <source>
        <dbReference type="PROSITE" id="PS50043"/>
    </source>
</evidence>
<evidence type="ECO:0000313" key="6">
    <source>
        <dbReference type="Proteomes" id="UP000196878"/>
    </source>
</evidence>
<keyword evidence="1" id="KW-0805">Transcription regulation</keyword>
<dbReference type="PROSITE" id="PS50043">
    <property type="entry name" value="HTH_LUXR_2"/>
    <property type="match status" value="1"/>
</dbReference>
<sequence>MESGFPLFKILMIDFDKINSLLDSSNFEDLWEIYTRLLVAEGFDAILFGQARPAPGYPLRASPAGTMLISNLDKSFCQAYGGKNFFCSPIVRWVANNSGVLLWSEIYRRRNRGELSSEEQKMLDLQKSYGIRGGITIALGETGSRRRAAIDLMTCRDTATQADMERIWAEKADFLLLLTRVFHLKALTVPSVVTAVLTRRQREVLEWAAAGKSVQDIAALLGISRATAEKHLRLAREMLGAETTAQAVARALSSQLIQSGPPALLPNNHAYAENTLKPWEAD</sequence>
<evidence type="ECO:0000256" key="3">
    <source>
        <dbReference type="ARBA" id="ARBA00023163"/>
    </source>
</evidence>
<dbReference type="PANTHER" id="PTHR44688">
    <property type="entry name" value="DNA-BINDING TRANSCRIPTIONAL ACTIVATOR DEVR_DOSR"/>
    <property type="match status" value="1"/>
</dbReference>
<reference evidence="5 6" key="1">
    <citation type="submission" date="2016-12" db="EMBL/GenBank/DDBJ databases">
        <title>Comparison of Traditional DNA-DNA Hybridization with In Silico Genomic Analysis.</title>
        <authorList>
            <person name="Nicholson A.C."/>
            <person name="Humrighouse B.W."/>
            <person name="Graziano J."/>
            <person name="Lasker B."/>
            <person name="Whitney A.M."/>
            <person name="Mcquiston J.R."/>
        </authorList>
    </citation>
    <scope>NUCLEOTIDE SEQUENCE [LARGE SCALE GENOMIC DNA]</scope>
    <source>
        <strain evidence="5 6">H2240</strain>
    </source>
</reference>
<dbReference type="Gene3D" id="1.10.10.10">
    <property type="entry name" value="Winged helix-like DNA-binding domain superfamily/Winged helix DNA-binding domain"/>
    <property type="match status" value="1"/>
</dbReference>
<dbReference type="AlphaFoldDB" id="A0A212AFY5"/>